<dbReference type="AlphaFoldDB" id="A0A8E2JNA4"/>
<name>A0A8E2JNA4_9PEZI</name>
<proteinExistence type="predicted"/>
<dbReference type="GO" id="GO:0005886">
    <property type="term" value="C:plasma membrane"/>
    <property type="evidence" value="ECO:0007669"/>
    <property type="project" value="InterPro"/>
</dbReference>
<keyword evidence="1" id="KW-0472">Membrane</keyword>
<evidence type="ECO:0000313" key="3">
    <source>
        <dbReference type="Proteomes" id="UP000250140"/>
    </source>
</evidence>
<keyword evidence="1" id="KW-1133">Transmembrane helix</keyword>
<evidence type="ECO:0000313" key="2">
    <source>
        <dbReference type="EMBL" id="OCL03650.1"/>
    </source>
</evidence>
<organism evidence="2 3">
    <name type="scientific">Glonium stellatum</name>
    <dbReference type="NCBI Taxonomy" id="574774"/>
    <lineage>
        <taxon>Eukaryota</taxon>
        <taxon>Fungi</taxon>
        <taxon>Dikarya</taxon>
        <taxon>Ascomycota</taxon>
        <taxon>Pezizomycotina</taxon>
        <taxon>Dothideomycetes</taxon>
        <taxon>Pleosporomycetidae</taxon>
        <taxon>Gloniales</taxon>
        <taxon>Gloniaceae</taxon>
        <taxon>Glonium</taxon>
    </lineage>
</organism>
<dbReference type="Gene3D" id="1.20.140.150">
    <property type="match status" value="1"/>
</dbReference>
<sequence>MTRVLHWVGVTCLFIAAVLLLVTTISSPVIGDIAILKVMLTNSSDIRHSSVTFGSFGHCVLDVAPAQTDQDYCYPKVIGYKPAAIMAEIDHTTFSRAGTATADALTNAFVLHPIACGLAFIATICAFGGIVGGLVSTIIAILAWLITLVVMAIDFAAFGVIKKHVNHDGSGSHAYYSVGMWTTLAGMILLFIGMILVFFTCCSERRNRGKTGYKTGGRGRFG</sequence>
<evidence type="ECO:0000256" key="1">
    <source>
        <dbReference type="SAM" id="Phobius"/>
    </source>
</evidence>
<dbReference type="InterPro" id="IPR051380">
    <property type="entry name" value="pH-response_reg_palI/RIM9"/>
</dbReference>
<dbReference type="Proteomes" id="UP000250140">
    <property type="component" value="Unassembled WGS sequence"/>
</dbReference>
<dbReference type="PANTHER" id="PTHR28013:SF7">
    <property type="entry name" value="PALI-DOMAIN-CONTAINING PROTEIN"/>
    <property type="match status" value="1"/>
</dbReference>
<accession>A0A8E2JNA4</accession>
<dbReference type="Pfam" id="PF06687">
    <property type="entry name" value="SUR7"/>
    <property type="match status" value="1"/>
</dbReference>
<dbReference type="GO" id="GO:0032153">
    <property type="term" value="C:cell division site"/>
    <property type="evidence" value="ECO:0007669"/>
    <property type="project" value="TreeGrafter"/>
</dbReference>
<keyword evidence="3" id="KW-1185">Reference proteome</keyword>
<feature type="transmembrane region" description="Helical" evidence="1">
    <location>
        <begin position="109"/>
        <end position="131"/>
    </location>
</feature>
<reference evidence="2 3" key="1">
    <citation type="journal article" date="2016" name="Nat. Commun.">
        <title>Ectomycorrhizal ecology is imprinted in the genome of the dominant symbiotic fungus Cenococcum geophilum.</title>
        <authorList>
            <consortium name="DOE Joint Genome Institute"/>
            <person name="Peter M."/>
            <person name="Kohler A."/>
            <person name="Ohm R.A."/>
            <person name="Kuo A."/>
            <person name="Krutzmann J."/>
            <person name="Morin E."/>
            <person name="Arend M."/>
            <person name="Barry K.W."/>
            <person name="Binder M."/>
            <person name="Choi C."/>
            <person name="Clum A."/>
            <person name="Copeland A."/>
            <person name="Grisel N."/>
            <person name="Haridas S."/>
            <person name="Kipfer T."/>
            <person name="LaButti K."/>
            <person name="Lindquist E."/>
            <person name="Lipzen A."/>
            <person name="Maire R."/>
            <person name="Meier B."/>
            <person name="Mihaltcheva S."/>
            <person name="Molinier V."/>
            <person name="Murat C."/>
            <person name="Poggeler S."/>
            <person name="Quandt C.A."/>
            <person name="Sperisen C."/>
            <person name="Tritt A."/>
            <person name="Tisserant E."/>
            <person name="Crous P.W."/>
            <person name="Henrissat B."/>
            <person name="Nehls U."/>
            <person name="Egli S."/>
            <person name="Spatafora J.W."/>
            <person name="Grigoriev I.V."/>
            <person name="Martin F.M."/>
        </authorList>
    </citation>
    <scope>NUCLEOTIDE SEQUENCE [LARGE SCALE GENOMIC DNA]</scope>
    <source>
        <strain evidence="2 3">CBS 207.34</strain>
    </source>
</reference>
<feature type="transmembrane region" description="Helical" evidence="1">
    <location>
        <begin position="138"/>
        <end position="161"/>
    </location>
</feature>
<dbReference type="GO" id="GO:0035838">
    <property type="term" value="C:growing cell tip"/>
    <property type="evidence" value="ECO:0007669"/>
    <property type="project" value="TreeGrafter"/>
</dbReference>
<feature type="transmembrane region" description="Helical" evidence="1">
    <location>
        <begin position="181"/>
        <end position="201"/>
    </location>
</feature>
<gene>
    <name evidence="2" type="ORF">AOQ84DRAFT_325627</name>
</gene>
<dbReference type="InterPro" id="IPR009571">
    <property type="entry name" value="SUR7/Rim9-like_fungi"/>
</dbReference>
<dbReference type="OrthoDB" id="2354757at2759"/>
<dbReference type="EMBL" id="KV750702">
    <property type="protein sequence ID" value="OCL03650.1"/>
    <property type="molecule type" value="Genomic_DNA"/>
</dbReference>
<dbReference type="PANTHER" id="PTHR28013">
    <property type="entry name" value="PROTEIN DCV1-RELATED"/>
    <property type="match status" value="1"/>
</dbReference>
<keyword evidence="1" id="KW-0812">Transmembrane</keyword>
<protein>
    <submittedName>
        <fullName evidence="2">Pali-domain-containing protein</fullName>
    </submittedName>
</protein>